<proteinExistence type="predicted"/>
<gene>
    <name evidence="1" type="ORF">LCGC14_2385710</name>
</gene>
<organism evidence="1">
    <name type="scientific">marine sediment metagenome</name>
    <dbReference type="NCBI Taxonomy" id="412755"/>
    <lineage>
        <taxon>unclassified sequences</taxon>
        <taxon>metagenomes</taxon>
        <taxon>ecological metagenomes</taxon>
    </lineage>
</organism>
<dbReference type="EMBL" id="LAZR01035485">
    <property type="protein sequence ID" value="KKL27384.1"/>
    <property type="molecule type" value="Genomic_DNA"/>
</dbReference>
<name>A0A0F9BZS0_9ZZZZ</name>
<accession>A0A0F9BZS0</accession>
<reference evidence="1" key="1">
    <citation type="journal article" date="2015" name="Nature">
        <title>Complex archaea that bridge the gap between prokaryotes and eukaryotes.</title>
        <authorList>
            <person name="Spang A."/>
            <person name="Saw J.H."/>
            <person name="Jorgensen S.L."/>
            <person name="Zaremba-Niedzwiedzka K."/>
            <person name="Martijn J."/>
            <person name="Lind A.E."/>
            <person name="van Eijk R."/>
            <person name="Schleper C."/>
            <person name="Guy L."/>
            <person name="Ettema T.J."/>
        </authorList>
    </citation>
    <scope>NUCLEOTIDE SEQUENCE</scope>
</reference>
<sequence>METVTLINGNKQKYTMNLPKIHILDRYINDTALEHIFNETGLLFKDTGFGYVAQPLNSNQITRLFLTYNYKTQYHNNADSKNTLYLKGDHHVGFQVESICFDCCKENYISVNGLSQDDRLAC</sequence>
<comment type="caution">
    <text evidence="1">The sequence shown here is derived from an EMBL/GenBank/DDBJ whole genome shotgun (WGS) entry which is preliminary data.</text>
</comment>
<evidence type="ECO:0000313" key="1">
    <source>
        <dbReference type="EMBL" id="KKL27384.1"/>
    </source>
</evidence>
<dbReference type="AlphaFoldDB" id="A0A0F9BZS0"/>
<protein>
    <submittedName>
        <fullName evidence="1">Uncharacterized protein</fullName>
    </submittedName>
</protein>